<dbReference type="PANTHER" id="PTHR11953">
    <property type="entry name" value="EXOSOME COMPLEX COMPONENT"/>
    <property type="match status" value="1"/>
</dbReference>
<accession>A0ABR2Z5C8</accession>
<evidence type="ECO:0000256" key="9">
    <source>
        <dbReference type="SAM" id="MobiDB-lite"/>
    </source>
</evidence>
<dbReference type="PANTHER" id="PTHR11953:SF2">
    <property type="entry name" value="EXOSOME COMPLEX COMPONENT MTR3"/>
    <property type="match status" value="1"/>
</dbReference>
<comment type="similarity">
    <text evidence="3">Belongs to the RNase PH family.</text>
</comment>
<evidence type="ECO:0000313" key="12">
    <source>
        <dbReference type="EMBL" id="KAK9918679.1"/>
    </source>
</evidence>
<keyword evidence="4" id="KW-0963">Cytoplasm</keyword>
<dbReference type="Pfam" id="PF01138">
    <property type="entry name" value="RNase_PH"/>
    <property type="match status" value="1"/>
</dbReference>
<dbReference type="EMBL" id="JALJOT010000001">
    <property type="protein sequence ID" value="KAK9918679.1"/>
    <property type="molecule type" value="Genomic_DNA"/>
</dbReference>
<evidence type="ECO:0000256" key="5">
    <source>
        <dbReference type="ARBA" id="ARBA00022552"/>
    </source>
</evidence>
<evidence type="ECO:0000256" key="2">
    <source>
        <dbReference type="ARBA" id="ARBA00004496"/>
    </source>
</evidence>
<dbReference type="InterPro" id="IPR015847">
    <property type="entry name" value="ExoRNase_PH_dom2"/>
</dbReference>
<proteinExistence type="inferred from homology"/>
<keyword evidence="7" id="KW-0694">RNA-binding</keyword>
<evidence type="ECO:0000256" key="4">
    <source>
        <dbReference type="ARBA" id="ARBA00022490"/>
    </source>
</evidence>
<protein>
    <recommendedName>
        <fullName evidence="14">Ribosomal protein S5 domain 2-like protein</fullName>
    </recommendedName>
</protein>
<dbReference type="InterPro" id="IPR020568">
    <property type="entry name" value="Ribosomal_Su5_D2-typ_SF"/>
</dbReference>
<dbReference type="Pfam" id="PF03725">
    <property type="entry name" value="RNase_PH_C"/>
    <property type="match status" value="1"/>
</dbReference>
<evidence type="ECO:0000256" key="6">
    <source>
        <dbReference type="ARBA" id="ARBA00022835"/>
    </source>
</evidence>
<gene>
    <name evidence="12" type="ORF">WJX75_005905</name>
</gene>
<keyword evidence="5" id="KW-0698">rRNA processing</keyword>
<keyword evidence="8" id="KW-0539">Nucleus</keyword>
<dbReference type="InterPro" id="IPR050080">
    <property type="entry name" value="RNase_PH"/>
</dbReference>
<name>A0ABR2Z5C8_9CHLO</name>
<feature type="domain" description="Exoribonuclease phosphorolytic" evidence="10">
    <location>
        <begin position="34"/>
        <end position="161"/>
    </location>
</feature>
<keyword evidence="13" id="KW-1185">Reference proteome</keyword>
<evidence type="ECO:0000259" key="11">
    <source>
        <dbReference type="Pfam" id="PF03725"/>
    </source>
</evidence>
<feature type="domain" description="Exoribonuclease phosphorolytic" evidence="11">
    <location>
        <begin position="164"/>
        <end position="224"/>
    </location>
</feature>
<sequence length="246" mass="26547">MNREVPSVPFNEGDRPKEVLKGGTRLDGRGFEVFRNVFMKPGTLSQAAGSAYAEFGNTKVIAGVYGPRESERKEAFSTEGRLQCDVKLASYSRRERKAFGQNDEERELSAQMQTALEAAVRLHTFPKANVDIYCLVLESAGSDLAVCICAASLALADAGIEMEDMVSACSVSRVDGHLLLDPTMDEAYREDGSALLAMMPSANAVAQVVLTGQWSNAQASEVLQLCMGGCAQIDAYMRQCLKEAAA</sequence>
<reference evidence="12 13" key="1">
    <citation type="journal article" date="2024" name="Nat. Commun.">
        <title>Phylogenomics reveals the evolutionary origins of lichenization in chlorophyte algae.</title>
        <authorList>
            <person name="Puginier C."/>
            <person name="Libourel C."/>
            <person name="Otte J."/>
            <person name="Skaloud P."/>
            <person name="Haon M."/>
            <person name="Grisel S."/>
            <person name="Petersen M."/>
            <person name="Berrin J.G."/>
            <person name="Delaux P.M."/>
            <person name="Dal Grande F."/>
            <person name="Keller J."/>
        </authorList>
    </citation>
    <scope>NUCLEOTIDE SEQUENCE [LARGE SCALE GENOMIC DNA]</scope>
    <source>
        <strain evidence="12 13">SAG 216-7</strain>
    </source>
</reference>
<dbReference type="InterPro" id="IPR036345">
    <property type="entry name" value="ExoRNase_PH_dom2_sf"/>
</dbReference>
<dbReference type="CDD" id="cd11371">
    <property type="entry name" value="RNase_PH_MTR3"/>
    <property type="match status" value="1"/>
</dbReference>
<evidence type="ECO:0000256" key="3">
    <source>
        <dbReference type="ARBA" id="ARBA00006678"/>
    </source>
</evidence>
<evidence type="ECO:0000259" key="10">
    <source>
        <dbReference type="Pfam" id="PF01138"/>
    </source>
</evidence>
<feature type="region of interest" description="Disordered" evidence="9">
    <location>
        <begin position="1"/>
        <end position="20"/>
    </location>
</feature>
<evidence type="ECO:0000256" key="7">
    <source>
        <dbReference type="ARBA" id="ARBA00022884"/>
    </source>
</evidence>
<comment type="caution">
    <text evidence="12">The sequence shown here is derived from an EMBL/GenBank/DDBJ whole genome shotgun (WGS) entry which is preliminary data.</text>
</comment>
<dbReference type="SUPFAM" id="SSF54211">
    <property type="entry name" value="Ribosomal protein S5 domain 2-like"/>
    <property type="match status" value="1"/>
</dbReference>
<evidence type="ECO:0008006" key="14">
    <source>
        <dbReference type="Google" id="ProtNLM"/>
    </source>
</evidence>
<dbReference type="SUPFAM" id="SSF55666">
    <property type="entry name" value="Ribonuclease PH domain 2-like"/>
    <property type="match status" value="1"/>
</dbReference>
<evidence type="ECO:0000256" key="8">
    <source>
        <dbReference type="ARBA" id="ARBA00023242"/>
    </source>
</evidence>
<dbReference type="InterPro" id="IPR001247">
    <property type="entry name" value="ExoRNase_PH_dom1"/>
</dbReference>
<evidence type="ECO:0000256" key="1">
    <source>
        <dbReference type="ARBA" id="ARBA00004123"/>
    </source>
</evidence>
<dbReference type="Proteomes" id="UP001491310">
    <property type="component" value="Unassembled WGS sequence"/>
</dbReference>
<organism evidence="12 13">
    <name type="scientific">Coccomyxa subellipsoidea</name>
    <dbReference type="NCBI Taxonomy" id="248742"/>
    <lineage>
        <taxon>Eukaryota</taxon>
        <taxon>Viridiplantae</taxon>
        <taxon>Chlorophyta</taxon>
        <taxon>core chlorophytes</taxon>
        <taxon>Trebouxiophyceae</taxon>
        <taxon>Trebouxiophyceae incertae sedis</taxon>
        <taxon>Coccomyxaceae</taxon>
        <taxon>Coccomyxa</taxon>
    </lineage>
</organism>
<dbReference type="Gene3D" id="3.30.230.70">
    <property type="entry name" value="GHMP Kinase, N-terminal domain"/>
    <property type="match status" value="1"/>
</dbReference>
<dbReference type="InterPro" id="IPR027408">
    <property type="entry name" value="PNPase/RNase_PH_dom_sf"/>
</dbReference>
<evidence type="ECO:0000313" key="13">
    <source>
        <dbReference type="Proteomes" id="UP001491310"/>
    </source>
</evidence>
<keyword evidence="6" id="KW-0271">Exosome</keyword>
<comment type="subcellular location">
    <subcellularLocation>
        <location evidence="2">Cytoplasm</location>
    </subcellularLocation>
    <subcellularLocation>
        <location evidence="1">Nucleus</location>
    </subcellularLocation>
</comment>